<dbReference type="EMBL" id="BK032862">
    <property type="protein sequence ID" value="DAF64508.1"/>
    <property type="molecule type" value="Genomic_DNA"/>
</dbReference>
<reference evidence="1" key="1">
    <citation type="journal article" date="2021" name="Proc. Natl. Acad. Sci. U.S.A.">
        <title>A Catalog of Tens of Thousands of Viruses from Human Metagenomes Reveals Hidden Associations with Chronic Diseases.</title>
        <authorList>
            <person name="Tisza M.J."/>
            <person name="Buck C.B."/>
        </authorList>
    </citation>
    <scope>NUCLEOTIDE SEQUENCE</scope>
    <source>
        <strain evidence="1">Ctu6J18</strain>
    </source>
</reference>
<evidence type="ECO:0000313" key="1">
    <source>
        <dbReference type="EMBL" id="DAF64508.1"/>
    </source>
</evidence>
<proteinExistence type="predicted"/>
<protein>
    <submittedName>
        <fullName evidence="1">Uncharacterized protein</fullName>
    </submittedName>
</protein>
<organism evidence="1">
    <name type="scientific">Myoviridae sp. ctu6J18</name>
    <dbReference type="NCBI Taxonomy" id="2827714"/>
    <lineage>
        <taxon>Viruses</taxon>
        <taxon>Duplodnaviria</taxon>
        <taxon>Heunggongvirae</taxon>
        <taxon>Uroviricota</taxon>
        <taxon>Caudoviricetes</taxon>
    </lineage>
</organism>
<accession>A0A8S5TMZ8</accession>
<name>A0A8S5TMZ8_9CAUD</name>
<sequence length="64" mass="7378">MSRPTKTCYDCKNACWDSVPYGSTTATMFGGCDKAEEMTEEEAERFGETEDCPFWENRYKEENA</sequence>
<dbReference type="PROSITE" id="PS51257">
    <property type="entry name" value="PROKAR_LIPOPROTEIN"/>
    <property type="match status" value="1"/>
</dbReference>